<evidence type="ECO:0000256" key="2">
    <source>
        <dbReference type="SAM" id="MobiDB-lite"/>
    </source>
</evidence>
<evidence type="ECO:0000256" key="1">
    <source>
        <dbReference type="ARBA" id="ARBA00022729"/>
    </source>
</evidence>
<dbReference type="PATRIC" id="fig|1423735.3.peg.1744"/>
<dbReference type="STRING" id="1423735.FC15_GL001680"/>
<feature type="transmembrane region" description="Helical" evidence="3">
    <location>
        <begin position="26"/>
        <end position="44"/>
    </location>
</feature>
<protein>
    <recommendedName>
        <fullName evidence="6">DUF3862 domain-containing protein</fullName>
    </recommendedName>
</protein>
<dbReference type="EMBL" id="AZFX01000050">
    <property type="protein sequence ID" value="KRM09465.1"/>
    <property type="molecule type" value="Genomic_DNA"/>
</dbReference>
<feature type="region of interest" description="Disordered" evidence="2">
    <location>
        <begin position="44"/>
        <end position="73"/>
    </location>
</feature>
<evidence type="ECO:0000256" key="3">
    <source>
        <dbReference type="SAM" id="Phobius"/>
    </source>
</evidence>
<name>A0A0R1W1U7_9LACO</name>
<keyword evidence="5" id="KW-1185">Reference proteome</keyword>
<organism evidence="4 5">
    <name type="scientific">Lapidilactobacillus concavus DSM 17758</name>
    <dbReference type="NCBI Taxonomy" id="1423735"/>
    <lineage>
        <taxon>Bacteria</taxon>
        <taxon>Bacillati</taxon>
        <taxon>Bacillota</taxon>
        <taxon>Bacilli</taxon>
        <taxon>Lactobacillales</taxon>
        <taxon>Lactobacillaceae</taxon>
        <taxon>Lapidilactobacillus</taxon>
    </lineage>
</organism>
<comment type="caution">
    <text evidence="4">The sequence shown here is derived from an EMBL/GenBank/DDBJ whole genome shotgun (WGS) entry which is preliminary data.</text>
</comment>
<dbReference type="RefSeq" id="WP_057824691.1">
    <property type="nucleotide sequence ID" value="NZ_AZFX01000050.1"/>
</dbReference>
<reference evidence="4 5" key="1">
    <citation type="journal article" date="2015" name="Genome Announc.">
        <title>Expanding the biotechnology potential of lactobacilli through comparative genomics of 213 strains and associated genera.</title>
        <authorList>
            <person name="Sun Z."/>
            <person name="Harris H.M."/>
            <person name="McCann A."/>
            <person name="Guo C."/>
            <person name="Argimon S."/>
            <person name="Zhang W."/>
            <person name="Yang X."/>
            <person name="Jeffery I.B."/>
            <person name="Cooney J.C."/>
            <person name="Kagawa T.F."/>
            <person name="Liu W."/>
            <person name="Song Y."/>
            <person name="Salvetti E."/>
            <person name="Wrobel A."/>
            <person name="Rasinkangas P."/>
            <person name="Parkhill J."/>
            <person name="Rea M.C."/>
            <person name="O'Sullivan O."/>
            <person name="Ritari J."/>
            <person name="Douillard F.P."/>
            <person name="Paul Ross R."/>
            <person name="Yang R."/>
            <person name="Briner A.E."/>
            <person name="Felis G.E."/>
            <person name="de Vos W.M."/>
            <person name="Barrangou R."/>
            <person name="Klaenhammer T.R."/>
            <person name="Caufield P.W."/>
            <person name="Cui Y."/>
            <person name="Zhang H."/>
            <person name="O'Toole P.W."/>
        </authorList>
    </citation>
    <scope>NUCLEOTIDE SEQUENCE [LARGE SCALE GENOMIC DNA]</scope>
    <source>
        <strain evidence="4 5">DSM 17758</strain>
    </source>
</reference>
<dbReference type="InterPro" id="IPR037873">
    <property type="entry name" value="BamE-like"/>
</dbReference>
<keyword evidence="3" id="KW-1133">Transmembrane helix</keyword>
<dbReference type="InterPro" id="IPR024418">
    <property type="entry name" value="DUF3862"/>
</dbReference>
<keyword evidence="3" id="KW-0472">Membrane</keyword>
<gene>
    <name evidence="4" type="ORF">FC15_GL001680</name>
</gene>
<accession>A0A0R1W1U7</accession>
<proteinExistence type="predicted"/>
<dbReference type="Proteomes" id="UP000051315">
    <property type="component" value="Unassembled WGS sequence"/>
</dbReference>
<keyword evidence="3" id="KW-0812">Transmembrane</keyword>
<dbReference type="OrthoDB" id="2942526at2"/>
<evidence type="ECO:0008006" key="6">
    <source>
        <dbReference type="Google" id="ProtNLM"/>
    </source>
</evidence>
<dbReference type="Gene3D" id="3.30.1450.10">
    <property type="match status" value="2"/>
</dbReference>
<evidence type="ECO:0000313" key="4">
    <source>
        <dbReference type="EMBL" id="KRM09465.1"/>
    </source>
</evidence>
<dbReference type="AlphaFoldDB" id="A0A0R1W1U7"/>
<sequence>MAKKKITGEDGKEYSVKVKKPFYKRVWFWVLAIIVIAVVGSKLGGGSSDKDDKSTAKTEEKSSKSSSSKKDDGKITRKQFDAVKLGDLMKSAEGGATIDELKKEFGNPDSTSSSTTNGVKTDIVTWTNVEGGLGANIVVSFTDGHAFSKAITGFKFNRDKKISLADFNSLADGTAYSDVVNKFGEPDGYDETLIDGSKSVMATYMSGVKGDIGANFNVTFTDDKVSGKSQTSMK</sequence>
<keyword evidence="1" id="KW-0732">Signal</keyword>
<feature type="compositionally biased region" description="Basic and acidic residues" evidence="2">
    <location>
        <begin position="48"/>
        <end position="73"/>
    </location>
</feature>
<evidence type="ECO:0000313" key="5">
    <source>
        <dbReference type="Proteomes" id="UP000051315"/>
    </source>
</evidence>
<dbReference type="Pfam" id="PF12978">
    <property type="entry name" value="DUF3862"/>
    <property type="match status" value="1"/>
</dbReference>